<name>A0AAV7MNM1_PLEWA</name>
<reference evidence="2" key="1">
    <citation type="journal article" date="2022" name="bioRxiv">
        <title>Sequencing and chromosome-scale assembly of the giantPleurodeles waltlgenome.</title>
        <authorList>
            <person name="Brown T."/>
            <person name="Elewa A."/>
            <person name="Iarovenko S."/>
            <person name="Subramanian E."/>
            <person name="Araus A.J."/>
            <person name="Petzold A."/>
            <person name="Susuki M."/>
            <person name="Suzuki K.-i.T."/>
            <person name="Hayashi T."/>
            <person name="Toyoda A."/>
            <person name="Oliveira C."/>
            <person name="Osipova E."/>
            <person name="Leigh N.D."/>
            <person name="Simon A."/>
            <person name="Yun M.H."/>
        </authorList>
    </citation>
    <scope>NUCLEOTIDE SEQUENCE</scope>
    <source>
        <strain evidence="2">20211129_DDA</strain>
        <tissue evidence="2">Liver</tissue>
    </source>
</reference>
<keyword evidence="3" id="KW-1185">Reference proteome</keyword>
<dbReference type="Proteomes" id="UP001066276">
    <property type="component" value="Chromosome 9"/>
</dbReference>
<sequence>MGQPECVVGDFPSRRSGESARGRQTASPGALWRRAALELRCSRRAIAQAPLRGEAGRGRASTSRSCLSPSLPKVPLGGCWKVKRGNGVLEGP</sequence>
<evidence type="ECO:0000313" key="2">
    <source>
        <dbReference type="EMBL" id="KAJ1104089.1"/>
    </source>
</evidence>
<accession>A0AAV7MNM1</accession>
<feature type="compositionally biased region" description="Basic and acidic residues" evidence="1">
    <location>
        <begin position="12"/>
        <end position="21"/>
    </location>
</feature>
<dbReference type="EMBL" id="JANPWB010000013">
    <property type="protein sequence ID" value="KAJ1104089.1"/>
    <property type="molecule type" value="Genomic_DNA"/>
</dbReference>
<feature type="region of interest" description="Disordered" evidence="1">
    <location>
        <begin position="50"/>
        <end position="69"/>
    </location>
</feature>
<organism evidence="2 3">
    <name type="scientific">Pleurodeles waltl</name>
    <name type="common">Iberian ribbed newt</name>
    <dbReference type="NCBI Taxonomy" id="8319"/>
    <lineage>
        <taxon>Eukaryota</taxon>
        <taxon>Metazoa</taxon>
        <taxon>Chordata</taxon>
        <taxon>Craniata</taxon>
        <taxon>Vertebrata</taxon>
        <taxon>Euteleostomi</taxon>
        <taxon>Amphibia</taxon>
        <taxon>Batrachia</taxon>
        <taxon>Caudata</taxon>
        <taxon>Salamandroidea</taxon>
        <taxon>Salamandridae</taxon>
        <taxon>Pleurodelinae</taxon>
        <taxon>Pleurodeles</taxon>
    </lineage>
</organism>
<comment type="caution">
    <text evidence="2">The sequence shown here is derived from an EMBL/GenBank/DDBJ whole genome shotgun (WGS) entry which is preliminary data.</text>
</comment>
<evidence type="ECO:0000313" key="3">
    <source>
        <dbReference type="Proteomes" id="UP001066276"/>
    </source>
</evidence>
<protein>
    <submittedName>
        <fullName evidence="2">Uncharacterized protein</fullName>
    </submittedName>
</protein>
<evidence type="ECO:0000256" key="1">
    <source>
        <dbReference type="SAM" id="MobiDB-lite"/>
    </source>
</evidence>
<feature type="region of interest" description="Disordered" evidence="1">
    <location>
        <begin position="1"/>
        <end position="29"/>
    </location>
</feature>
<gene>
    <name evidence="2" type="ORF">NDU88_001504</name>
</gene>
<dbReference type="AlphaFoldDB" id="A0AAV7MNM1"/>
<proteinExistence type="predicted"/>